<dbReference type="Proteomes" id="UP000555448">
    <property type="component" value="Unassembled WGS sequence"/>
</dbReference>
<dbReference type="InterPro" id="IPR043128">
    <property type="entry name" value="Rev_trsase/Diguanyl_cyclase"/>
</dbReference>
<dbReference type="InterPro" id="IPR050706">
    <property type="entry name" value="Cyclic-di-GMP_PDE-like"/>
</dbReference>
<dbReference type="InterPro" id="IPR001633">
    <property type="entry name" value="EAL_dom"/>
</dbReference>
<dbReference type="SUPFAM" id="SSF55073">
    <property type="entry name" value="Nucleotide cyclase"/>
    <property type="match status" value="1"/>
</dbReference>
<dbReference type="PANTHER" id="PTHR33121">
    <property type="entry name" value="CYCLIC DI-GMP PHOSPHODIESTERASE PDEF"/>
    <property type="match status" value="1"/>
</dbReference>
<dbReference type="RefSeq" id="WP_184246742.1">
    <property type="nucleotide sequence ID" value="NZ_JACHLR010000012.1"/>
</dbReference>
<sequence>MKWSPRADHQSEPSIGQRPFTASVGTWLDMRACAQAVEQALRELPAGERLGLLLLEVWGLSEQLDALVSERGDAAGHRAMIALGVGPPPDTRIARVGRGTLALIFPHLDGIVHGERLAEAVATGPLLIFAGAGIPVPLDMRAGLAIAPDHGTTFETLLARAELAVIELRSKQTSSFATYRSDVQARAIRRARLRQDLERAEQEGQFELFYQPQVDLASGRVVGAEALMRWHHPTQGLLAPGDFLARLEQMSQARRVDTWVLETAASQAAAWNGPKPGVRVAINIFPDRLGDRLVADVERVLGEHGLAPEALEIEIPERHALDDIDSAARTVKSLRRLGVSVALDDFGTGFASLTAISALDVNRLKIDRSFVADMLSNGKSVAIISTLIELGRRIDLSILAEGIETAEQRDVLQAFGCNEGQGYLFGKPMPPEQLWPVCAAMRRAG</sequence>
<name>A0A7W7KB63_9SPHN</name>
<dbReference type="InterPro" id="IPR035919">
    <property type="entry name" value="EAL_sf"/>
</dbReference>
<dbReference type="PANTHER" id="PTHR33121:SF79">
    <property type="entry name" value="CYCLIC DI-GMP PHOSPHODIESTERASE PDED-RELATED"/>
    <property type="match status" value="1"/>
</dbReference>
<evidence type="ECO:0000259" key="1">
    <source>
        <dbReference type="PROSITE" id="PS50883"/>
    </source>
</evidence>
<dbReference type="InterPro" id="IPR029787">
    <property type="entry name" value="Nucleotide_cyclase"/>
</dbReference>
<accession>A0A7W7KB63</accession>
<evidence type="ECO:0000313" key="3">
    <source>
        <dbReference type="Proteomes" id="UP000555448"/>
    </source>
</evidence>
<dbReference type="Pfam" id="PF00563">
    <property type="entry name" value="EAL"/>
    <property type="match status" value="1"/>
</dbReference>
<dbReference type="Gene3D" id="3.20.20.450">
    <property type="entry name" value="EAL domain"/>
    <property type="match status" value="1"/>
</dbReference>
<dbReference type="Gene3D" id="3.30.70.270">
    <property type="match status" value="1"/>
</dbReference>
<dbReference type="SUPFAM" id="SSF141868">
    <property type="entry name" value="EAL domain-like"/>
    <property type="match status" value="1"/>
</dbReference>
<dbReference type="CDD" id="cd01948">
    <property type="entry name" value="EAL"/>
    <property type="match status" value="1"/>
</dbReference>
<evidence type="ECO:0000313" key="2">
    <source>
        <dbReference type="EMBL" id="MBB4859592.1"/>
    </source>
</evidence>
<keyword evidence="3" id="KW-1185">Reference proteome</keyword>
<dbReference type="EMBL" id="JACHLR010000012">
    <property type="protein sequence ID" value="MBB4859592.1"/>
    <property type="molecule type" value="Genomic_DNA"/>
</dbReference>
<comment type="caution">
    <text evidence="2">The sequence shown here is derived from an EMBL/GenBank/DDBJ whole genome shotgun (WGS) entry which is preliminary data.</text>
</comment>
<organism evidence="2 3">
    <name type="scientific">Novosphingobium chloroacetimidivorans</name>
    <dbReference type="NCBI Taxonomy" id="1428314"/>
    <lineage>
        <taxon>Bacteria</taxon>
        <taxon>Pseudomonadati</taxon>
        <taxon>Pseudomonadota</taxon>
        <taxon>Alphaproteobacteria</taxon>
        <taxon>Sphingomonadales</taxon>
        <taxon>Sphingomonadaceae</taxon>
        <taxon>Novosphingobium</taxon>
    </lineage>
</organism>
<proteinExistence type="predicted"/>
<gene>
    <name evidence="2" type="ORF">HNO88_002921</name>
</gene>
<reference evidence="2 3" key="1">
    <citation type="submission" date="2020-08" db="EMBL/GenBank/DDBJ databases">
        <title>Functional genomics of gut bacteria from endangered species of beetles.</title>
        <authorList>
            <person name="Carlos-Shanley C."/>
        </authorList>
    </citation>
    <scope>NUCLEOTIDE SEQUENCE [LARGE SCALE GENOMIC DNA]</scope>
    <source>
        <strain evidence="2 3">S00245</strain>
    </source>
</reference>
<dbReference type="PROSITE" id="PS50883">
    <property type="entry name" value="EAL"/>
    <property type="match status" value="1"/>
</dbReference>
<feature type="domain" description="EAL" evidence="1">
    <location>
        <begin position="190"/>
        <end position="442"/>
    </location>
</feature>
<dbReference type="SMART" id="SM00052">
    <property type="entry name" value="EAL"/>
    <property type="match status" value="1"/>
</dbReference>
<protein>
    <submittedName>
        <fullName evidence="2">EAL domain-containing protein (Putative c-di-GMP-specific phosphodiesterase class I)</fullName>
    </submittedName>
</protein>
<dbReference type="AlphaFoldDB" id="A0A7W7KB63"/>
<dbReference type="GO" id="GO:0071111">
    <property type="term" value="F:cyclic-guanylate-specific phosphodiesterase activity"/>
    <property type="evidence" value="ECO:0007669"/>
    <property type="project" value="InterPro"/>
</dbReference>